<dbReference type="EMBL" id="JARBHB010000011">
    <property type="protein sequence ID" value="KAJ8873314.1"/>
    <property type="molecule type" value="Genomic_DNA"/>
</dbReference>
<name>A0ABQ9GMS0_9NEOP</name>
<evidence type="ECO:0000313" key="1">
    <source>
        <dbReference type="EMBL" id="KAJ8873314.1"/>
    </source>
</evidence>
<evidence type="ECO:0000313" key="2">
    <source>
        <dbReference type="Proteomes" id="UP001159363"/>
    </source>
</evidence>
<comment type="caution">
    <text evidence="1">The sequence shown here is derived from an EMBL/GenBank/DDBJ whole genome shotgun (WGS) entry which is preliminary data.</text>
</comment>
<protein>
    <submittedName>
        <fullName evidence="1">Uncharacterized protein</fullName>
    </submittedName>
</protein>
<sequence length="299" mass="32161">MCMKNPSFNQTIRFGGTTVQRPPSLIAQKGLNQVSAATSLERGRNVTITCAMIETGFFIPPMFVYPGARSLTGLRHGGSSGSVYKMSKSPMFVYPGARSLTGLRHGGPSGSVYKMSKSPMFVYPGARSLTGLRHGGSSGSVYKMSKSPMFVYPGARSLTGLRHGGPSGSVYKMSKSGCYFLTDNPALHLMDNYSIHASLATYNFCKINGIAVLSLPPDTSHRIQPLYVSFTGPLKHDYNSDVGTAVSGFEKTGIFPLNPNVFCDEDFAPAPTKDEITSVVHNDETNKCGRKTAAVEVSR</sequence>
<proteinExistence type="predicted"/>
<organism evidence="1 2">
    <name type="scientific">Dryococelus australis</name>
    <dbReference type="NCBI Taxonomy" id="614101"/>
    <lineage>
        <taxon>Eukaryota</taxon>
        <taxon>Metazoa</taxon>
        <taxon>Ecdysozoa</taxon>
        <taxon>Arthropoda</taxon>
        <taxon>Hexapoda</taxon>
        <taxon>Insecta</taxon>
        <taxon>Pterygota</taxon>
        <taxon>Neoptera</taxon>
        <taxon>Polyneoptera</taxon>
        <taxon>Phasmatodea</taxon>
        <taxon>Verophasmatodea</taxon>
        <taxon>Anareolatae</taxon>
        <taxon>Phasmatidae</taxon>
        <taxon>Eurycanthinae</taxon>
        <taxon>Dryococelus</taxon>
    </lineage>
</organism>
<keyword evidence="2" id="KW-1185">Reference proteome</keyword>
<reference evidence="1 2" key="1">
    <citation type="submission" date="2023-02" db="EMBL/GenBank/DDBJ databases">
        <title>LHISI_Scaffold_Assembly.</title>
        <authorList>
            <person name="Stuart O.P."/>
            <person name="Cleave R."/>
            <person name="Magrath M.J.L."/>
            <person name="Mikheyev A.S."/>
        </authorList>
    </citation>
    <scope>NUCLEOTIDE SEQUENCE [LARGE SCALE GENOMIC DNA]</scope>
    <source>
        <strain evidence="1">Daus_M_001</strain>
        <tissue evidence="1">Leg muscle</tissue>
    </source>
</reference>
<gene>
    <name evidence="1" type="ORF">PR048_026948</name>
</gene>
<dbReference type="Proteomes" id="UP001159363">
    <property type="component" value="Chromosome 10"/>
</dbReference>
<accession>A0ABQ9GMS0</accession>